<dbReference type="EMBL" id="DTQM01000189">
    <property type="protein sequence ID" value="HGC43504.1"/>
    <property type="molecule type" value="Genomic_DNA"/>
</dbReference>
<gene>
    <name evidence="2" type="primary">ccmD</name>
    <name evidence="2" type="ORF">ENY07_09850</name>
</gene>
<dbReference type="AlphaFoldDB" id="A0A8J4HBN6"/>
<keyword evidence="1" id="KW-0812">Transmembrane</keyword>
<feature type="transmembrane region" description="Helical" evidence="1">
    <location>
        <begin position="6"/>
        <end position="25"/>
    </location>
</feature>
<comment type="caution">
    <text evidence="2">The sequence shown here is derived from an EMBL/GenBank/DDBJ whole genome shotgun (WGS) entry which is preliminary data.</text>
</comment>
<keyword evidence="1" id="KW-0472">Membrane</keyword>
<sequence>MNHLPFIIAAYAVALVVPMVFGLEARWRLARARARLAALETRRRR</sequence>
<protein>
    <submittedName>
        <fullName evidence="2">Heme exporter protein CcmD</fullName>
    </submittedName>
</protein>
<evidence type="ECO:0000256" key="1">
    <source>
        <dbReference type="SAM" id="Phobius"/>
    </source>
</evidence>
<proteinExistence type="predicted"/>
<keyword evidence="1" id="KW-1133">Transmembrane helix</keyword>
<accession>A0A8J4HBN6</accession>
<evidence type="ECO:0000313" key="2">
    <source>
        <dbReference type="EMBL" id="HGC43504.1"/>
    </source>
</evidence>
<reference evidence="2" key="1">
    <citation type="journal article" date="2020" name="mSystems">
        <title>Genome- and Community-Level Interaction Insights into Carbon Utilization and Element Cycling Functions of Hydrothermarchaeota in Hydrothermal Sediment.</title>
        <authorList>
            <person name="Zhou Z."/>
            <person name="Liu Y."/>
            <person name="Xu W."/>
            <person name="Pan J."/>
            <person name="Luo Z.H."/>
            <person name="Li M."/>
        </authorList>
    </citation>
    <scope>NUCLEOTIDE SEQUENCE</scope>
    <source>
        <strain evidence="2">SpSt-997</strain>
    </source>
</reference>
<name>A0A8J4HBN6_9PROT</name>
<organism evidence="2">
    <name type="scientific">Acidicaldus sp</name>
    <dbReference type="NCBI Taxonomy" id="1872105"/>
    <lineage>
        <taxon>Bacteria</taxon>
        <taxon>Pseudomonadati</taxon>
        <taxon>Pseudomonadota</taxon>
        <taxon>Alphaproteobacteria</taxon>
        <taxon>Acetobacterales</taxon>
        <taxon>Acetobacteraceae</taxon>
        <taxon>Acidicaldus</taxon>
    </lineage>
</organism>